<reference evidence="1 2" key="1">
    <citation type="journal article" date="2024" name="Plant J.">
        <title>Genome sequences and population genomics reveal climatic adaptation and genomic divergence between two closely related sweetgum species.</title>
        <authorList>
            <person name="Xu W.Q."/>
            <person name="Ren C.Q."/>
            <person name="Zhang X.Y."/>
            <person name="Comes H.P."/>
            <person name="Liu X.H."/>
            <person name="Li Y.G."/>
            <person name="Kettle C.J."/>
            <person name="Jalonen R."/>
            <person name="Gaisberger H."/>
            <person name="Ma Y.Z."/>
            <person name="Qiu Y.X."/>
        </authorList>
    </citation>
    <scope>NUCLEOTIDE SEQUENCE [LARGE SCALE GENOMIC DNA]</scope>
    <source>
        <strain evidence="1">Hangzhou</strain>
    </source>
</reference>
<evidence type="ECO:0000313" key="1">
    <source>
        <dbReference type="EMBL" id="KAK9285538.1"/>
    </source>
</evidence>
<dbReference type="EMBL" id="JBBPBK010000005">
    <property type="protein sequence ID" value="KAK9285538.1"/>
    <property type="molecule type" value="Genomic_DNA"/>
</dbReference>
<accession>A0AAP0RW70</accession>
<dbReference type="PANTHER" id="PTHR45959">
    <property type="entry name" value="BHLH TRANSCRIPTION FACTOR"/>
    <property type="match status" value="1"/>
</dbReference>
<proteinExistence type="predicted"/>
<comment type="caution">
    <text evidence="1">The sequence shown here is derived from an EMBL/GenBank/DDBJ whole genome shotgun (WGS) entry which is preliminary data.</text>
</comment>
<sequence>MHYWEELFVVINHCRWTKLQFQERKSQLLVEDRETTSNEVFTSSSDEQLPEIEARVSDKNVFIVKTLNMIEKLNLTVVNTSAVPFGILALHITIVAQVGDHIVSHAYVRPVHFLADGKWILHDSRGSREKSSISFWRVHVNPN</sequence>
<dbReference type="AlphaFoldDB" id="A0AAP0RW70"/>
<dbReference type="PANTHER" id="PTHR45959:SF2">
    <property type="entry name" value="BHLH TRANSCRIPTION FACTOR"/>
    <property type="match status" value="1"/>
</dbReference>
<dbReference type="Proteomes" id="UP001415857">
    <property type="component" value="Unassembled WGS sequence"/>
</dbReference>
<organism evidence="1 2">
    <name type="scientific">Liquidambar formosana</name>
    <name type="common">Formosan gum</name>
    <dbReference type="NCBI Taxonomy" id="63359"/>
    <lineage>
        <taxon>Eukaryota</taxon>
        <taxon>Viridiplantae</taxon>
        <taxon>Streptophyta</taxon>
        <taxon>Embryophyta</taxon>
        <taxon>Tracheophyta</taxon>
        <taxon>Spermatophyta</taxon>
        <taxon>Magnoliopsida</taxon>
        <taxon>eudicotyledons</taxon>
        <taxon>Gunneridae</taxon>
        <taxon>Pentapetalae</taxon>
        <taxon>Saxifragales</taxon>
        <taxon>Altingiaceae</taxon>
        <taxon>Liquidambar</taxon>
    </lineage>
</organism>
<dbReference type="InterPro" id="IPR052610">
    <property type="entry name" value="bHLH_transcription_regulator"/>
</dbReference>
<gene>
    <name evidence="1" type="ORF">L1049_024733</name>
</gene>
<evidence type="ECO:0000313" key="2">
    <source>
        <dbReference type="Proteomes" id="UP001415857"/>
    </source>
</evidence>
<keyword evidence="2" id="KW-1185">Reference proteome</keyword>
<name>A0AAP0RW70_LIQFO</name>
<protein>
    <submittedName>
        <fullName evidence="1">Uncharacterized protein</fullName>
    </submittedName>
</protein>